<dbReference type="EMBL" id="FWXZ01000004">
    <property type="protein sequence ID" value="SMC70838.1"/>
    <property type="molecule type" value="Genomic_DNA"/>
</dbReference>
<evidence type="ECO:0000313" key="2">
    <source>
        <dbReference type="Proteomes" id="UP000192328"/>
    </source>
</evidence>
<evidence type="ECO:0000313" key="1">
    <source>
        <dbReference type="EMBL" id="SMC70838.1"/>
    </source>
</evidence>
<comment type="caution">
    <text evidence="1">The sequence shown here is derived from an EMBL/GenBank/DDBJ whole genome shotgun (WGS) entry which is preliminary data.</text>
</comment>
<sequence>MRRRLIAFLMMLVMIIPACAIVSGEETEYTVTLPKTATDMYDYQGNVNIAEATDIFVEEGNETFRSIDGVLFTRDGKTMLMYPKGRTEDRYVVPEGTERIESSFEFFEESYEDDEGNQYYYEEGCRIKTLVLPASFRSFELEDNCLYFSKIERFEVDPGNPFFCAIDGVLFSKDRKVLAAYPQGRPDKSYTVPDGVLEIGPYAFYTNRNLTSVFIPDSVQVIEDHAFQECRLLETVRLPDHMDRIGFGAFCACHELSGIKIPEGLTEMEGEMLWGTAQQGALHIPEGITQIGQDALRFQYTVTDIYWPDSLECLVDDIDDGAVKKGSDAHLYMVFGWNDVRLVDFAVVMHAHEGTPAAEWVKPYPHVIAPRGVDTMDADGYAELCTRLMREAGYPDAVICYNPEMELMAVKPLVAYNLHKAVAVFKDQGKLLLCGFDDSDGEWGLRWVNENFLDDGNLPVGMSFYGEEMLEIILPDAGKPREENAFAYYFDARTLMLGSVHYYTDYMFYEYKELWKCGVQDNTIIYVSPDTWALNVEDGEVWWSLAEDGAVFASRSLEPGIDNLMTASRMPYPPEEPETEDQ</sequence>
<accession>A0AC61PMQ2</accession>
<dbReference type="Proteomes" id="UP000192328">
    <property type="component" value="Unassembled WGS sequence"/>
</dbReference>
<protein>
    <submittedName>
        <fullName evidence="1">Leucine rich repeat-containing protein</fullName>
    </submittedName>
</protein>
<organism evidence="1 2">
    <name type="scientific">Aristaeella lactis</name>
    <dbReference type="NCBI Taxonomy" id="3046383"/>
    <lineage>
        <taxon>Bacteria</taxon>
        <taxon>Bacillati</taxon>
        <taxon>Bacillota</taxon>
        <taxon>Clostridia</taxon>
        <taxon>Eubacteriales</taxon>
        <taxon>Aristaeellaceae</taxon>
        <taxon>Aristaeella</taxon>
    </lineage>
</organism>
<reference evidence="1" key="1">
    <citation type="submission" date="2017-04" db="EMBL/GenBank/DDBJ databases">
        <authorList>
            <person name="Varghese N."/>
            <person name="Submissions S."/>
        </authorList>
    </citation>
    <scope>NUCLEOTIDE SEQUENCE</scope>
    <source>
        <strain evidence="1">WTE2008</strain>
    </source>
</reference>
<name>A0AC61PMQ2_9FIRM</name>
<gene>
    <name evidence="1" type="ORF">SAMN06297397_2076</name>
</gene>
<proteinExistence type="predicted"/>
<keyword evidence="2" id="KW-1185">Reference proteome</keyword>